<dbReference type="InterPro" id="IPR014305">
    <property type="entry name" value="RNA_pol_sigma-G_actinobac"/>
</dbReference>
<dbReference type="InterPro" id="IPR013249">
    <property type="entry name" value="RNA_pol_sigma70_r4_t2"/>
</dbReference>
<dbReference type="InterPro" id="IPR013324">
    <property type="entry name" value="RNA_pol_sigma_r3/r4-like"/>
</dbReference>
<evidence type="ECO:0000256" key="1">
    <source>
        <dbReference type="ARBA" id="ARBA00010641"/>
    </source>
</evidence>
<dbReference type="GO" id="GO:0006352">
    <property type="term" value="P:DNA-templated transcription initiation"/>
    <property type="evidence" value="ECO:0007669"/>
    <property type="project" value="InterPro"/>
</dbReference>
<dbReference type="Pfam" id="PF08281">
    <property type="entry name" value="Sigma70_r4_2"/>
    <property type="match status" value="1"/>
</dbReference>
<keyword evidence="3" id="KW-0805">Transcription regulation</keyword>
<sequence length="362" mass="39077">MDVSTDPAPDRPTDVANAPVLERPTDVANNPVLERARAGDDEAFNHLVAPLHRELHAHCYRMLGSTHDADDALQDALLRAWRGLPRFEGRASLRSWLYAVVTRVCLDTVAARGRRALPVDLGPASDRAVLGDVPLGRVAWLGPYPDRELADGPAHPDARCEQREAVELAFVAALQVLPGNQRAALLLFEVLGFSAAEIATMMNTSTTSVNSALARARRLVADRVGPASQQHTLRKIGDARLRQIVDGYATALENADADALVALLTEDVTWSMPPLPAWYTGIRAVTDFAVRVPLTGCGTWRHLPTHANGQPAVASYLDADGFGTHLAWSINVLTLRGDRVAAITSFLDPGVFPHFGLPTSLP</sequence>
<dbReference type="InterPro" id="IPR039425">
    <property type="entry name" value="RNA_pol_sigma-70-like"/>
</dbReference>
<dbReference type="PANTHER" id="PTHR43133">
    <property type="entry name" value="RNA POLYMERASE ECF-TYPE SIGMA FACTO"/>
    <property type="match status" value="1"/>
</dbReference>
<reference evidence="11" key="1">
    <citation type="submission" date="2016-06" db="EMBL/GenBank/DDBJ databases">
        <authorList>
            <person name="Varghese N."/>
            <person name="Submissions Spin"/>
        </authorList>
    </citation>
    <scope>NUCLEOTIDE SEQUENCE [LARGE SCALE GENOMIC DNA]</scope>
    <source>
        <strain evidence="11">DSM 43816</strain>
    </source>
</reference>
<evidence type="ECO:0000259" key="8">
    <source>
        <dbReference type="Pfam" id="PF08281"/>
    </source>
</evidence>
<dbReference type="CDD" id="cd06171">
    <property type="entry name" value="Sigma70_r4"/>
    <property type="match status" value="1"/>
</dbReference>
<dbReference type="GO" id="GO:0003677">
    <property type="term" value="F:DNA binding"/>
    <property type="evidence" value="ECO:0007669"/>
    <property type="project" value="InterPro"/>
</dbReference>
<evidence type="ECO:0000256" key="2">
    <source>
        <dbReference type="ARBA" id="ARBA00011344"/>
    </source>
</evidence>
<comment type="similarity">
    <text evidence="1">Belongs to the sigma-70 factor family. ECF subfamily.</text>
</comment>
<dbReference type="EMBL" id="LT607413">
    <property type="protein sequence ID" value="SCE87671.1"/>
    <property type="molecule type" value="Genomic_DNA"/>
</dbReference>
<dbReference type="InterPro" id="IPR013325">
    <property type="entry name" value="RNA_pol_sigma_r2"/>
</dbReference>
<evidence type="ECO:0000256" key="6">
    <source>
        <dbReference type="SAM" id="MobiDB-lite"/>
    </source>
</evidence>
<organism evidence="10 11">
    <name type="scientific">Micromonospora echinospora</name>
    <name type="common">Micromonospora purpurea</name>
    <dbReference type="NCBI Taxonomy" id="1877"/>
    <lineage>
        <taxon>Bacteria</taxon>
        <taxon>Bacillati</taxon>
        <taxon>Actinomycetota</taxon>
        <taxon>Actinomycetes</taxon>
        <taxon>Micromonosporales</taxon>
        <taxon>Micromonosporaceae</taxon>
        <taxon>Micromonospora</taxon>
    </lineage>
</organism>
<dbReference type="PANTHER" id="PTHR43133:SF65">
    <property type="entry name" value="ECF RNA POLYMERASE SIGMA FACTOR SIGG"/>
    <property type="match status" value="1"/>
</dbReference>
<dbReference type="InterPro" id="IPR037401">
    <property type="entry name" value="SnoaL-like"/>
</dbReference>
<dbReference type="InterPro" id="IPR036388">
    <property type="entry name" value="WH-like_DNA-bd_sf"/>
</dbReference>
<evidence type="ECO:0000313" key="10">
    <source>
        <dbReference type="EMBL" id="SCE87671.1"/>
    </source>
</evidence>
<evidence type="ECO:0000313" key="11">
    <source>
        <dbReference type="Proteomes" id="UP000198253"/>
    </source>
</evidence>
<evidence type="ECO:0000256" key="5">
    <source>
        <dbReference type="ARBA" id="ARBA00023163"/>
    </source>
</evidence>
<dbReference type="NCBIfam" id="TIGR02960">
    <property type="entry name" value="SigX5"/>
    <property type="match status" value="1"/>
</dbReference>
<dbReference type="InterPro" id="IPR032710">
    <property type="entry name" value="NTF2-like_dom_sf"/>
</dbReference>
<gene>
    <name evidence="10" type="ORF">GA0070618_1580</name>
</gene>
<dbReference type="Gene3D" id="1.10.1740.10">
    <property type="match status" value="1"/>
</dbReference>
<keyword evidence="11" id="KW-1185">Reference proteome</keyword>
<dbReference type="Proteomes" id="UP000198253">
    <property type="component" value="Chromosome I"/>
</dbReference>
<accession>A0A1C4VV56</accession>
<feature type="domain" description="SnoaL-like" evidence="9">
    <location>
        <begin position="246"/>
        <end position="342"/>
    </location>
</feature>
<evidence type="ECO:0000259" key="9">
    <source>
        <dbReference type="Pfam" id="PF12680"/>
    </source>
</evidence>
<keyword evidence="5" id="KW-0804">Transcription</keyword>
<dbReference type="InParanoid" id="A0A1C4VV56"/>
<dbReference type="NCBIfam" id="TIGR02937">
    <property type="entry name" value="sigma70-ECF"/>
    <property type="match status" value="1"/>
</dbReference>
<feature type="region of interest" description="Disordered" evidence="6">
    <location>
        <begin position="1"/>
        <end position="28"/>
    </location>
</feature>
<evidence type="ECO:0000256" key="4">
    <source>
        <dbReference type="ARBA" id="ARBA00023082"/>
    </source>
</evidence>
<dbReference type="Gene3D" id="3.10.450.50">
    <property type="match status" value="1"/>
</dbReference>
<keyword evidence="4" id="KW-0731">Sigma factor</keyword>
<dbReference type="Pfam" id="PF12680">
    <property type="entry name" value="SnoaL_2"/>
    <property type="match status" value="1"/>
</dbReference>
<feature type="domain" description="RNA polymerase sigma-70 region 2" evidence="7">
    <location>
        <begin position="47"/>
        <end position="114"/>
    </location>
</feature>
<protein>
    <submittedName>
        <fullName evidence="10">RNA polymerase, sigma subunit, ECF family</fullName>
    </submittedName>
</protein>
<comment type="subunit">
    <text evidence="2">Interacts transiently with the RNA polymerase catalytic core formed by RpoA, RpoB, RpoC and RpoZ (2 alpha, 1 beta, 1 beta' and 1 omega subunit) to form the RNA polymerase holoenzyme that can initiate transcription.</text>
</comment>
<dbReference type="Pfam" id="PF04542">
    <property type="entry name" value="Sigma70_r2"/>
    <property type="match status" value="1"/>
</dbReference>
<dbReference type="NCBIfam" id="NF006089">
    <property type="entry name" value="PRK08241.1"/>
    <property type="match status" value="1"/>
</dbReference>
<dbReference type="SUPFAM" id="SSF54427">
    <property type="entry name" value="NTF2-like"/>
    <property type="match status" value="1"/>
</dbReference>
<evidence type="ECO:0000256" key="3">
    <source>
        <dbReference type="ARBA" id="ARBA00023015"/>
    </source>
</evidence>
<dbReference type="Gene3D" id="1.10.10.10">
    <property type="entry name" value="Winged helix-like DNA-binding domain superfamily/Winged helix DNA-binding domain"/>
    <property type="match status" value="1"/>
</dbReference>
<evidence type="ECO:0000259" key="7">
    <source>
        <dbReference type="Pfam" id="PF04542"/>
    </source>
</evidence>
<dbReference type="InterPro" id="IPR007627">
    <property type="entry name" value="RNA_pol_sigma70_r2"/>
</dbReference>
<proteinExistence type="inferred from homology"/>
<name>A0A1C4VV56_MICEC</name>
<dbReference type="SUPFAM" id="SSF88659">
    <property type="entry name" value="Sigma3 and sigma4 domains of RNA polymerase sigma factors"/>
    <property type="match status" value="1"/>
</dbReference>
<dbReference type="SUPFAM" id="SSF88946">
    <property type="entry name" value="Sigma2 domain of RNA polymerase sigma factors"/>
    <property type="match status" value="1"/>
</dbReference>
<dbReference type="AlphaFoldDB" id="A0A1C4VV56"/>
<feature type="domain" description="RNA polymerase sigma factor 70 region 4 type 2" evidence="8">
    <location>
        <begin position="169"/>
        <end position="218"/>
    </location>
</feature>
<dbReference type="InterPro" id="IPR014284">
    <property type="entry name" value="RNA_pol_sigma-70_dom"/>
</dbReference>
<dbReference type="GO" id="GO:0016987">
    <property type="term" value="F:sigma factor activity"/>
    <property type="evidence" value="ECO:0007669"/>
    <property type="project" value="UniProtKB-KW"/>
</dbReference>